<keyword evidence="4" id="KW-1185">Reference proteome</keyword>
<dbReference type="RefSeq" id="WP_305009163.1">
    <property type="nucleotide sequence ID" value="NZ_JAUQSY010000024.1"/>
</dbReference>
<feature type="domain" description="SnoaL-like" evidence="2">
    <location>
        <begin position="34"/>
        <end position="153"/>
    </location>
</feature>
<evidence type="ECO:0000259" key="2">
    <source>
        <dbReference type="Pfam" id="PF13474"/>
    </source>
</evidence>
<feature type="signal peptide" evidence="1">
    <location>
        <begin position="1"/>
        <end position="21"/>
    </location>
</feature>
<dbReference type="Pfam" id="PF13474">
    <property type="entry name" value="SnoaL_3"/>
    <property type="match status" value="1"/>
</dbReference>
<dbReference type="EMBL" id="JAUQSY010000024">
    <property type="protein sequence ID" value="MDO7877708.1"/>
    <property type="molecule type" value="Genomic_DNA"/>
</dbReference>
<accession>A0ABT9BMG3</accession>
<dbReference type="Proteomes" id="UP001176429">
    <property type="component" value="Unassembled WGS sequence"/>
</dbReference>
<dbReference type="Gene3D" id="3.10.450.50">
    <property type="match status" value="1"/>
</dbReference>
<comment type="caution">
    <text evidence="3">The sequence shown here is derived from an EMBL/GenBank/DDBJ whole genome shotgun (WGS) entry which is preliminary data.</text>
</comment>
<reference evidence="3" key="1">
    <citation type="submission" date="2023-07" db="EMBL/GenBank/DDBJ databases">
        <authorList>
            <person name="Kim M.K."/>
        </authorList>
    </citation>
    <scope>NUCLEOTIDE SEQUENCE</scope>
    <source>
        <strain evidence="3">ASUV-10-1</strain>
    </source>
</reference>
<dbReference type="SUPFAM" id="SSF54427">
    <property type="entry name" value="NTF2-like"/>
    <property type="match status" value="1"/>
</dbReference>
<sequence>MKTLLLSLALLLVTGRTFAQAPPATTTAADETAIRQLVQRMAANWTNHHFADMETYTTPDVSWVNIVGMWWRGRPAVQQAHQQIFDTMFKGVPFTLNDVNVRFVTPDVAVVNAHEHVGAFYPPDGINRGANKAGDTDELMTLVMVKQQGRWLLTAGQNTVIDARAAASNPMQKPAK</sequence>
<evidence type="ECO:0000313" key="4">
    <source>
        <dbReference type="Proteomes" id="UP001176429"/>
    </source>
</evidence>
<organism evidence="3 4">
    <name type="scientific">Hymenobacter aranciens</name>
    <dbReference type="NCBI Taxonomy" id="3063996"/>
    <lineage>
        <taxon>Bacteria</taxon>
        <taxon>Pseudomonadati</taxon>
        <taxon>Bacteroidota</taxon>
        <taxon>Cytophagia</taxon>
        <taxon>Cytophagales</taxon>
        <taxon>Hymenobacteraceae</taxon>
        <taxon>Hymenobacter</taxon>
    </lineage>
</organism>
<protein>
    <submittedName>
        <fullName evidence="3">SgcJ/EcaC family oxidoreductase</fullName>
    </submittedName>
</protein>
<gene>
    <name evidence="3" type="ORF">Q5H93_23430</name>
</gene>
<evidence type="ECO:0000313" key="3">
    <source>
        <dbReference type="EMBL" id="MDO7877708.1"/>
    </source>
</evidence>
<keyword evidence="1" id="KW-0732">Signal</keyword>
<feature type="chain" id="PRO_5045998804" evidence="1">
    <location>
        <begin position="22"/>
        <end position="176"/>
    </location>
</feature>
<name>A0ABT9BMG3_9BACT</name>
<proteinExistence type="predicted"/>
<evidence type="ECO:0000256" key="1">
    <source>
        <dbReference type="SAM" id="SignalP"/>
    </source>
</evidence>
<dbReference type="InterPro" id="IPR037401">
    <property type="entry name" value="SnoaL-like"/>
</dbReference>
<dbReference type="InterPro" id="IPR032710">
    <property type="entry name" value="NTF2-like_dom_sf"/>
</dbReference>
<dbReference type="NCBIfam" id="TIGR02246">
    <property type="entry name" value="SgcJ/EcaC family oxidoreductase"/>
    <property type="match status" value="1"/>
</dbReference>
<dbReference type="InterPro" id="IPR011944">
    <property type="entry name" value="Steroid_delta5-4_isomerase"/>
</dbReference>